<evidence type="ECO:0000256" key="5">
    <source>
        <dbReference type="ARBA" id="ARBA00022989"/>
    </source>
</evidence>
<dbReference type="NCBIfam" id="TIGR01097">
    <property type="entry name" value="PhnE"/>
    <property type="match status" value="1"/>
</dbReference>
<dbReference type="Proteomes" id="UP000011704">
    <property type="component" value="Unassembled WGS sequence"/>
</dbReference>
<dbReference type="EMBL" id="CAQJ01000020">
    <property type="protein sequence ID" value="CCQ89871.1"/>
    <property type="molecule type" value="Genomic_DNA"/>
</dbReference>
<accession>M1YW43</accession>
<gene>
    <name evidence="9" type="ORF">NITGR_180001</name>
</gene>
<keyword evidence="10" id="KW-1185">Reference proteome</keyword>
<dbReference type="InterPro" id="IPR035906">
    <property type="entry name" value="MetI-like_sf"/>
</dbReference>
<dbReference type="RefSeq" id="WP_005006744.1">
    <property type="nucleotide sequence ID" value="NZ_HG422173.1"/>
</dbReference>
<comment type="similarity">
    <text evidence="7">Belongs to the binding-protein-dependent transport system permease family.</text>
</comment>
<evidence type="ECO:0000256" key="7">
    <source>
        <dbReference type="RuleBase" id="RU363032"/>
    </source>
</evidence>
<evidence type="ECO:0000313" key="9">
    <source>
        <dbReference type="EMBL" id="CCQ89871.1"/>
    </source>
</evidence>
<feature type="transmembrane region" description="Helical" evidence="7">
    <location>
        <begin position="247"/>
        <end position="270"/>
    </location>
</feature>
<evidence type="ECO:0000256" key="1">
    <source>
        <dbReference type="ARBA" id="ARBA00004651"/>
    </source>
</evidence>
<dbReference type="Gene3D" id="1.10.3720.10">
    <property type="entry name" value="MetI-like"/>
    <property type="match status" value="1"/>
</dbReference>
<reference evidence="9 10" key="1">
    <citation type="journal article" date="2013" name="Front. Microbiol.">
        <title>The genome of Nitrospina gracilis illuminates the metabolism and evolution of the major marine nitrite oxidizer.</title>
        <authorList>
            <person name="Luecker S."/>
            <person name="Nowka B."/>
            <person name="Rattei T."/>
            <person name="Spieck E."/>
            <person name="and Daims H."/>
        </authorList>
    </citation>
    <scope>NUCLEOTIDE SEQUENCE [LARGE SCALE GENOMIC DNA]</scope>
    <source>
        <strain evidence="9 10">3/211</strain>
    </source>
</reference>
<dbReference type="CDD" id="cd06261">
    <property type="entry name" value="TM_PBP2"/>
    <property type="match status" value="1"/>
</dbReference>
<dbReference type="GO" id="GO:0015416">
    <property type="term" value="F:ABC-type phosphonate transporter activity"/>
    <property type="evidence" value="ECO:0007669"/>
    <property type="project" value="InterPro"/>
</dbReference>
<dbReference type="FunCoup" id="M1YW43">
    <property type="interactions" value="275"/>
</dbReference>
<organism evidence="9 10">
    <name type="scientific">Nitrospina gracilis (strain 3/211)</name>
    <dbReference type="NCBI Taxonomy" id="1266370"/>
    <lineage>
        <taxon>Bacteria</taxon>
        <taxon>Pseudomonadati</taxon>
        <taxon>Nitrospinota/Tectimicrobiota group</taxon>
        <taxon>Nitrospinota</taxon>
        <taxon>Nitrospinia</taxon>
        <taxon>Nitrospinales</taxon>
        <taxon>Nitrospinaceae</taxon>
        <taxon>Nitrospina</taxon>
    </lineage>
</organism>
<dbReference type="SUPFAM" id="SSF161098">
    <property type="entry name" value="MetI-like"/>
    <property type="match status" value="1"/>
</dbReference>
<keyword evidence="5 7" id="KW-1133">Transmembrane helix</keyword>
<dbReference type="OrthoDB" id="9808005at2"/>
<dbReference type="STRING" id="1266370.NITGR_180001"/>
<feature type="transmembrane region" description="Helical" evidence="7">
    <location>
        <begin position="358"/>
        <end position="377"/>
    </location>
</feature>
<feature type="transmembrane region" description="Helical" evidence="7">
    <location>
        <begin position="195"/>
        <end position="215"/>
    </location>
</feature>
<proteinExistence type="inferred from homology"/>
<keyword evidence="4 7" id="KW-0812">Transmembrane</keyword>
<dbReference type="PANTHER" id="PTHR30043:SF1">
    <property type="entry name" value="ABC TRANSPORT SYSTEM PERMEASE PROTEIN P69"/>
    <property type="match status" value="1"/>
</dbReference>
<evidence type="ECO:0000313" key="10">
    <source>
        <dbReference type="Proteomes" id="UP000011704"/>
    </source>
</evidence>
<protein>
    <recommendedName>
        <fullName evidence="8">ABC transmembrane type-1 domain-containing protein</fullName>
    </recommendedName>
</protein>
<evidence type="ECO:0000259" key="8">
    <source>
        <dbReference type="PROSITE" id="PS50928"/>
    </source>
</evidence>
<dbReference type="HOGENOM" id="CLU_709465_0_0_0"/>
<dbReference type="InterPro" id="IPR005769">
    <property type="entry name" value="PhnE/PtxC"/>
</dbReference>
<evidence type="ECO:0000256" key="6">
    <source>
        <dbReference type="ARBA" id="ARBA00023136"/>
    </source>
</evidence>
<sequence>MASMPTPPPHRPFYTRTKFFVYLFVALIVYAYGWRVTEIHPTSLIKDFHLVKPLVTALLQPELITFETERQTTEAGFFLQKATAGESAITPPGTQDPVLRLTRTRGQIGETLTARGFHLAPNRTGKLYWVNAIEQEYPLGEVTTDGRGGFEKQITVPTTARGDEQYVRVVLTWETGEWHVSETLTLTADKIVETLFLGLMATTFAVLFAAPLSFLGARNLMTRRATGTAVYYLVRTGFNVLRAIEPLIMAILFAVWVGIGPFAGVLALAVHSTAALGKLFSEQIESIDPGPVEAITATGARPLQVVLYGVLPQVLPQFLALGFYRWDINVRMSTIIGFVGGGGIGFLLQQWINLLQYNQAGTALLAIAVVVIALDVVSAKVRERITLAS</sequence>
<name>M1YW43_NITG3</name>
<dbReference type="InterPro" id="IPR000515">
    <property type="entry name" value="MetI-like"/>
</dbReference>
<evidence type="ECO:0000256" key="2">
    <source>
        <dbReference type="ARBA" id="ARBA00022448"/>
    </source>
</evidence>
<dbReference type="Pfam" id="PF00528">
    <property type="entry name" value="BPD_transp_1"/>
    <property type="match status" value="1"/>
</dbReference>
<evidence type="ECO:0000256" key="4">
    <source>
        <dbReference type="ARBA" id="ARBA00022692"/>
    </source>
</evidence>
<comment type="subcellular location">
    <subcellularLocation>
        <location evidence="1 7">Cell membrane</location>
        <topology evidence="1 7">Multi-pass membrane protein</topology>
    </subcellularLocation>
</comment>
<keyword evidence="2 7" id="KW-0813">Transport</keyword>
<dbReference type="AlphaFoldDB" id="M1YW43"/>
<dbReference type="GO" id="GO:0005886">
    <property type="term" value="C:plasma membrane"/>
    <property type="evidence" value="ECO:0007669"/>
    <property type="project" value="UniProtKB-SubCell"/>
</dbReference>
<comment type="caution">
    <text evidence="9">The sequence shown here is derived from an EMBL/GenBank/DDBJ whole genome shotgun (WGS) entry which is preliminary data.</text>
</comment>
<feature type="transmembrane region" description="Helical" evidence="7">
    <location>
        <begin position="335"/>
        <end position="352"/>
    </location>
</feature>
<evidence type="ECO:0000256" key="3">
    <source>
        <dbReference type="ARBA" id="ARBA00022475"/>
    </source>
</evidence>
<dbReference type="InParanoid" id="M1YW43"/>
<feature type="transmembrane region" description="Helical" evidence="7">
    <location>
        <begin position="305"/>
        <end position="323"/>
    </location>
</feature>
<keyword evidence="3" id="KW-1003">Cell membrane</keyword>
<dbReference type="PROSITE" id="PS50928">
    <property type="entry name" value="ABC_TM1"/>
    <property type="match status" value="1"/>
</dbReference>
<dbReference type="PANTHER" id="PTHR30043">
    <property type="entry name" value="PHOSPHONATES TRANSPORT SYSTEM PERMEASE PROTEIN"/>
    <property type="match status" value="1"/>
</dbReference>
<feature type="domain" description="ABC transmembrane type-1" evidence="8">
    <location>
        <begin position="191"/>
        <end position="378"/>
    </location>
</feature>
<keyword evidence="6 7" id="KW-0472">Membrane</keyword>